<reference evidence="2" key="1">
    <citation type="submission" date="2021-03" db="EMBL/GenBank/DDBJ databases">
        <title>Assistant Professor.</title>
        <authorList>
            <person name="Huq M.A."/>
        </authorList>
    </citation>
    <scope>NUCLEOTIDE SEQUENCE [LARGE SCALE GENOMIC DNA]</scope>
    <source>
        <strain evidence="2">MAH-28</strain>
    </source>
</reference>
<comment type="caution">
    <text evidence="1">The sequence shown here is derived from an EMBL/GenBank/DDBJ whole genome shotgun (WGS) entry which is preliminary data.</text>
</comment>
<name>A0ABS3YHA0_9BACT</name>
<evidence type="ECO:0000313" key="1">
    <source>
        <dbReference type="EMBL" id="MBO9154070.1"/>
    </source>
</evidence>
<organism evidence="1 2">
    <name type="scientific">Chitinophaga chungangae</name>
    <dbReference type="NCBI Taxonomy" id="2821488"/>
    <lineage>
        <taxon>Bacteria</taxon>
        <taxon>Pseudomonadati</taxon>
        <taxon>Bacteroidota</taxon>
        <taxon>Chitinophagia</taxon>
        <taxon>Chitinophagales</taxon>
        <taxon>Chitinophagaceae</taxon>
        <taxon>Chitinophaga</taxon>
    </lineage>
</organism>
<keyword evidence="2" id="KW-1185">Reference proteome</keyword>
<evidence type="ECO:0000313" key="2">
    <source>
        <dbReference type="Proteomes" id="UP000679126"/>
    </source>
</evidence>
<sequence>MKFIRQILIPVLIVTSAVAAVASGSAIRGIFTPARPAAAARPNITFPVYDAGADSLFHELAALYNRIGELKAYLAEGTIRVTDQGDSSRNTDLRFRYCHKDSMDYYQLGDQEMLAVPGLYLSVNHTLKKIMMSPRPQAGQFKLLINEEQLSELKKEGYDITKENADPFTVIRLKREKHVSCREYRVTYDSTGFIRGIFMRNANEAVPEDFSKDRLISVQINPWRTEYLPAQLFRVNRYIVKNGDSWMPASAFRNYEIKYIY</sequence>
<dbReference type="RefSeq" id="WP_209147190.1">
    <property type="nucleotide sequence ID" value="NZ_JAGHKP010000003.1"/>
</dbReference>
<accession>A0ABS3YHA0</accession>
<proteinExistence type="predicted"/>
<protein>
    <recommendedName>
        <fullName evidence="3">Outer membrane lipoprotein-sorting protein</fullName>
    </recommendedName>
</protein>
<dbReference type="Proteomes" id="UP000679126">
    <property type="component" value="Unassembled WGS sequence"/>
</dbReference>
<dbReference type="EMBL" id="JAGHKP010000003">
    <property type="protein sequence ID" value="MBO9154070.1"/>
    <property type="molecule type" value="Genomic_DNA"/>
</dbReference>
<evidence type="ECO:0008006" key="3">
    <source>
        <dbReference type="Google" id="ProtNLM"/>
    </source>
</evidence>
<gene>
    <name evidence="1" type="ORF">J7I43_17715</name>
</gene>